<organism evidence="6 7">
    <name type="scientific">Mordavella massiliensis</name>
    <dbReference type="NCBI Taxonomy" id="1871024"/>
    <lineage>
        <taxon>Bacteria</taxon>
        <taxon>Bacillati</taxon>
        <taxon>Bacillota</taxon>
        <taxon>Clostridia</taxon>
        <taxon>Eubacteriales</taxon>
        <taxon>Clostridiaceae</taxon>
        <taxon>Mordavella</taxon>
    </lineage>
</organism>
<dbReference type="InterPro" id="IPR000847">
    <property type="entry name" value="LysR_HTH_N"/>
</dbReference>
<evidence type="ECO:0000259" key="5">
    <source>
        <dbReference type="PROSITE" id="PS50931"/>
    </source>
</evidence>
<dbReference type="InterPro" id="IPR036390">
    <property type="entry name" value="WH_DNA-bd_sf"/>
</dbReference>
<dbReference type="EMBL" id="JACJKS010000001">
    <property type="protein sequence ID" value="MBM6947075.1"/>
    <property type="molecule type" value="Genomic_DNA"/>
</dbReference>
<dbReference type="Pfam" id="PF00126">
    <property type="entry name" value="HTH_1"/>
    <property type="match status" value="1"/>
</dbReference>
<reference evidence="6" key="1">
    <citation type="submission" date="2020-08" db="EMBL/GenBank/DDBJ databases">
        <authorList>
            <person name="Cejkova D."/>
            <person name="Kubasova T."/>
            <person name="Jahodarova E."/>
            <person name="Rychlik I."/>
        </authorList>
    </citation>
    <scope>NUCLEOTIDE SEQUENCE</scope>
    <source>
        <strain evidence="6">An582</strain>
    </source>
</reference>
<evidence type="ECO:0000256" key="4">
    <source>
        <dbReference type="ARBA" id="ARBA00023163"/>
    </source>
</evidence>
<dbReference type="AlphaFoldDB" id="A0A938XA30"/>
<feature type="domain" description="HTH lysR-type" evidence="5">
    <location>
        <begin position="1"/>
        <end position="60"/>
    </location>
</feature>
<evidence type="ECO:0000313" key="7">
    <source>
        <dbReference type="Proteomes" id="UP000705508"/>
    </source>
</evidence>
<accession>A0A938XA30</accession>
<evidence type="ECO:0000256" key="3">
    <source>
        <dbReference type="ARBA" id="ARBA00023125"/>
    </source>
</evidence>
<dbReference type="PRINTS" id="PR00039">
    <property type="entry name" value="HTHLYSR"/>
</dbReference>
<proteinExistence type="inferred from homology"/>
<sequence length="305" mass="36346">MNIAEIETFLMIVKTKNISKTAENLFLSQPTVSHRLKSLEEELDVKLITRKKGYKQIELTSQGEEFIPIAERWVSIWREMQLLKHREDRLYLTIGCTDTMNAVLMDLYRQILKESDPAMNLHTETHYSYELYSMLENHEIDIGFVYHHLHFKNIIAEPVLREKMYIVQPRDARIKKLSIHTDELDPSEEIFLSWDGNFRIWHDQRIGRGEQPKVWVDSFTLLYNMLDEDGVWAIMPASVADQISQLKPIYISRIENDVPPPERTIYRIRHRYPNEATQKAVQIFEEKLEKYLEARNWGELEKRKR</sequence>
<comment type="caution">
    <text evidence="6">The sequence shown here is derived from an EMBL/GenBank/DDBJ whole genome shotgun (WGS) entry which is preliminary data.</text>
</comment>
<protein>
    <submittedName>
        <fullName evidence="6">LysR family transcriptional regulator</fullName>
    </submittedName>
</protein>
<dbReference type="Gene3D" id="1.10.10.10">
    <property type="entry name" value="Winged helix-like DNA-binding domain superfamily/Winged helix DNA-binding domain"/>
    <property type="match status" value="1"/>
</dbReference>
<dbReference type="GO" id="GO:0003700">
    <property type="term" value="F:DNA-binding transcription factor activity"/>
    <property type="evidence" value="ECO:0007669"/>
    <property type="project" value="InterPro"/>
</dbReference>
<keyword evidence="4" id="KW-0804">Transcription</keyword>
<gene>
    <name evidence="6" type="ORF">H6A20_00140</name>
</gene>
<dbReference type="SUPFAM" id="SSF46785">
    <property type="entry name" value="Winged helix' DNA-binding domain"/>
    <property type="match status" value="1"/>
</dbReference>
<evidence type="ECO:0000256" key="2">
    <source>
        <dbReference type="ARBA" id="ARBA00023015"/>
    </source>
</evidence>
<dbReference type="Pfam" id="PF03466">
    <property type="entry name" value="LysR_substrate"/>
    <property type="match status" value="1"/>
</dbReference>
<reference evidence="6" key="2">
    <citation type="journal article" date="2021" name="Sci. Rep.">
        <title>The distribution of antibiotic resistance genes in chicken gut microbiota commensals.</title>
        <authorList>
            <person name="Juricova H."/>
            <person name="Matiasovicova J."/>
            <person name="Kubasova T."/>
            <person name="Cejkova D."/>
            <person name="Rychlik I."/>
        </authorList>
    </citation>
    <scope>NUCLEOTIDE SEQUENCE</scope>
    <source>
        <strain evidence="6">An582</strain>
    </source>
</reference>
<name>A0A938XA30_9CLOT</name>
<keyword evidence="3" id="KW-0238">DNA-binding</keyword>
<dbReference type="PANTHER" id="PTHR30126">
    <property type="entry name" value="HTH-TYPE TRANSCRIPTIONAL REGULATOR"/>
    <property type="match status" value="1"/>
</dbReference>
<dbReference type="Proteomes" id="UP000705508">
    <property type="component" value="Unassembled WGS sequence"/>
</dbReference>
<dbReference type="PROSITE" id="PS50931">
    <property type="entry name" value="HTH_LYSR"/>
    <property type="match status" value="1"/>
</dbReference>
<comment type="similarity">
    <text evidence="1">Belongs to the LysR transcriptional regulatory family.</text>
</comment>
<dbReference type="Gene3D" id="3.40.190.290">
    <property type="match status" value="1"/>
</dbReference>
<evidence type="ECO:0000256" key="1">
    <source>
        <dbReference type="ARBA" id="ARBA00009437"/>
    </source>
</evidence>
<dbReference type="PANTHER" id="PTHR30126:SF40">
    <property type="entry name" value="HTH-TYPE TRANSCRIPTIONAL REGULATOR GLTR"/>
    <property type="match status" value="1"/>
</dbReference>
<dbReference type="InterPro" id="IPR036388">
    <property type="entry name" value="WH-like_DNA-bd_sf"/>
</dbReference>
<dbReference type="GO" id="GO:0000976">
    <property type="term" value="F:transcription cis-regulatory region binding"/>
    <property type="evidence" value="ECO:0007669"/>
    <property type="project" value="TreeGrafter"/>
</dbReference>
<keyword evidence="2" id="KW-0805">Transcription regulation</keyword>
<evidence type="ECO:0000313" key="6">
    <source>
        <dbReference type="EMBL" id="MBM6947075.1"/>
    </source>
</evidence>
<dbReference type="SUPFAM" id="SSF53850">
    <property type="entry name" value="Periplasmic binding protein-like II"/>
    <property type="match status" value="1"/>
</dbReference>
<dbReference type="CDD" id="cd05466">
    <property type="entry name" value="PBP2_LTTR_substrate"/>
    <property type="match status" value="1"/>
</dbReference>
<dbReference type="InterPro" id="IPR005119">
    <property type="entry name" value="LysR_subst-bd"/>
</dbReference>